<reference evidence="1" key="1">
    <citation type="submission" date="2021-01" db="EMBL/GenBank/DDBJ databases">
        <title>Paracoccus amoyensis sp. nov., isolated from the surface seawater along the coast of Xiamen Island, China.</title>
        <authorList>
            <person name="Lyu L."/>
        </authorList>
    </citation>
    <scope>NUCLEOTIDE SEQUENCE</scope>
    <source>
        <strain evidence="1">MJ17</strain>
    </source>
</reference>
<dbReference type="RefSeq" id="WP_200689073.1">
    <property type="nucleotide sequence ID" value="NZ_JAEPRQ010000010.1"/>
</dbReference>
<dbReference type="AlphaFoldDB" id="A0A934SHE1"/>
<dbReference type="EMBL" id="JAEPRQ010000010">
    <property type="protein sequence ID" value="MBK4217887.1"/>
    <property type="molecule type" value="Genomic_DNA"/>
</dbReference>
<proteinExistence type="predicted"/>
<evidence type="ECO:0000313" key="2">
    <source>
        <dbReference type="Proteomes" id="UP000640485"/>
    </source>
</evidence>
<sequence length="79" mass="8518">MVGLDKTLPQIFSRKSASGGRHFTPNIGGRFAQNSEAVQDAADIDGTGDLSKQLNISESEALEIRKGIENGYMQNPKLP</sequence>
<gene>
    <name evidence="1" type="ORF">JJJ17_18285</name>
</gene>
<evidence type="ECO:0000313" key="1">
    <source>
        <dbReference type="EMBL" id="MBK4217887.1"/>
    </source>
</evidence>
<dbReference type="Proteomes" id="UP000640485">
    <property type="component" value="Unassembled WGS sequence"/>
</dbReference>
<accession>A0A934SHE1</accession>
<keyword evidence="2" id="KW-1185">Reference proteome</keyword>
<name>A0A934SHE1_9RHOB</name>
<comment type="caution">
    <text evidence="1">The sequence shown here is derived from an EMBL/GenBank/DDBJ whole genome shotgun (WGS) entry which is preliminary data.</text>
</comment>
<protein>
    <submittedName>
        <fullName evidence="1">Uncharacterized protein</fullName>
    </submittedName>
</protein>
<organism evidence="1 2">
    <name type="scientific">Paracoccus caeni</name>
    <dbReference type="NCBI Taxonomy" id="657651"/>
    <lineage>
        <taxon>Bacteria</taxon>
        <taxon>Pseudomonadati</taxon>
        <taxon>Pseudomonadota</taxon>
        <taxon>Alphaproteobacteria</taxon>
        <taxon>Rhodobacterales</taxon>
        <taxon>Paracoccaceae</taxon>
        <taxon>Paracoccus</taxon>
    </lineage>
</organism>